<dbReference type="EMBL" id="CATNWA010001276">
    <property type="protein sequence ID" value="CAI9539668.1"/>
    <property type="molecule type" value="Genomic_DNA"/>
</dbReference>
<gene>
    <name evidence="2" type="ORF">SPARVUS_LOCUS1627069</name>
</gene>
<protein>
    <submittedName>
        <fullName evidence="2">Uncharacterized protein</fullName>
    </submittedName>
</protein>
<accession>A0ABN9AW03</accession>
<proteinExistence type="predicted"/>
<keyword evidence="3" id="KW-1185">Reference proteome</keyword>
<name>A0ABN9AW03_9NEOB</name>
<feature type="compositionally biased region" description="Basic and acidic residues" evidence="1">
    <location>
        <begin position="1"/>
        <end position="24"/>
    </location>
</feature>
<evidence type="ECO:0000256" key="1">
    <source>
        <dbReference type="SAM" id="MobiDB-lite"/>
    </source>
</evidence>
<evidence type="ECO:0000313" key="3">
    <source>
        <dbReference type="Proteomes" id="UP001162483"/>
    </source>
</evidence>
<feature type="compositionally biased region" description="Basic and acidic residues" evidence="1">
    <location>
        <begin position="32"/>
        <end position="52"/>
    </location>
</feature>
<evidence type="ECO:0000313" key="2">
    <source>
        <dbReference type="EMBL" id="CAI9539668.1"/>
    </source>
</evidence>
<sequence length="52" mass="6090">MTRDCGHSTGDDERLRTQYRRGPETADTVQEMTRDCEHSTGDDERLRTQYRG</sequence>
<feature type="region of interest" description="Disordered" evidence="1">
    <location>
        <begin position="1"/>
        <end position="52"/>
    </location>
</feature>
<comment type="caution">
    <text evidence="2">The sequence shown here is derived from an EMBL/GenBank/DDBJ whole genome shotgun (WGS) entry which is preliminary data.</text>
</comment>
<reference evidence="2" key="1">
    <citation type="submission" date="2023-05" db="EMBL/GenBank/DDBJ databases">
        <authorList>
            <person name="Stuckert A."/>
        </authorList>
    </citation>
    <scope>NUCLEOTIDE SEQUENCE</scope>
</reference>
<dbReference type="Proteomes" id="UP001162483">
    <property type="component" value="Unassembled WGS sequence"/>
</dbReference>
<organism evidence="2 3">
    <name type="scientific">Staurois parvus</name>
    <dbReference type="NCBI Taxonomy" id="386267"/>
    <lineage>
        <taxon>Eukaryota</taxon>
        <taxon>Metazoa</taxon>
        <taxon>Chordata</taxon>
        <taxon>Craniata</taxon>
        <taxon>Vertebrata</taxon>
        <taxon>Euteleostomi</taxon>
        <taxon>Amphibia</taxon>
        <taxon>Batrachia</taxon>
        <taxon>Anura</taxon>
        <taxon>Neobatrachia</taxon>
        <taxon>Ranoidea</taxon>
        <taxon>Ranidae</taxon>
        <taxon>Staurois</taxon>
    </lineage>
</organism>